<evidence type="ECO:0000256" key="2">
    <source>
        <dbReference type="ARBA" id="ARBA00022475"/>
    </source>
</evidence>
<dbReference type="AlphaFoldDB" id="A0A0F9P040"/>
<protein>
    <recommendedName>
        <fullName evidence="8">ABC-2 type transporter domain-containing protein</fullName>
    </recommendedName>
</protein>
<comment type="caution">
    <text evidence="7">The sequence shown here is derived from an EMBL/GenBank/DDBJ whole genome shotgun (WGS) entry which is preliminary data.</text>
</comment>
<dbReference type="PANTHER" id="PTHR30294:SF29">
    <property type="entry name" value="MULTIDRUG ABC TRANSPORTER PERMEASE YBHS-RELATED"/>
    <property type="match status" value="1"/>
</dbReference>
<evidence type="ECO:0000313" key="7">
    <source>
        <dbReference type="EMBL" id="KKN25130.1"/>
    </source>
</evidence>
<accession>A0A0F9P040</accession>
<evidence type="ECO:0000256" key="1">
    <source>
        <dbReference type="ARBA" id="ARBA00004651"/>
    </source>
</evidence>
<feature type="transmembrane region" description="Helical" evidence="6">
    <location>
        <begin position="64"/>
        <end position="85"/>
    </location>
</feature>
<keyword evidence="4 6" id="KW-1133">Transmembrane helix</keyword>
<evidence type="ECO:0008006" key="8">
    <source>
        <dbReference type="Google" id="ProtNLM"/>
    </source>
</evidence>
<evidence type="ECO:0000256" key="6">
    <source>
        <dbReference type="SAM" id="Phobius"/>
    </source>
</evidence>
<feature type="transmembrane region" description="Helical" evidence="6">
    <location>
        <begin position="12"/>
        <end position="34"/>
    </location>
</feature>
<dbReference type="GO" id="GO:0005886">
    <property type="term" value="C:plasma membrane"/>
    <property type="evidence" value="ECO:0007669"/>
    <property type="project" value="UniProtKB-SubCell"/>
</dbReference>
<sequence>MFTLARNELYRLFLSPLAWVILALCQLLIAYLFLTHIDYFMQIQGKMSAIPGAPGGTEMIAVPLMNNTAMILLLIAPLITMRLVAEERRNNSLPLLLSAPLSVVQIVLGKYLGTLSFFIVLLSLISLMPLSLSLGASLDYGVIMSGLLGLVLLVASFTAIGLFLSSLTAQPTIAAISTFAFLFLFWIIDWAGNTQIMAETTSLFNWLSLLRHYEPLLQGEVNSSDVAYYLIIIVAFLALTIRRLDAERLN</sequence>
<evidence type="ECO:0000256" key="4">
    <source>
        <dbReference type="ARBA" id="ARBA00022989"/>
    </source>
</evidence>
<organism evidence="7">
    <name type="scientific">marine sediment metagenome</name>
    <dbReference type="NCBI Taxonomy" id="412755"/>
    <lineage>
        <taxon>unclassified sequences</taxon>
        <taxon>metagenomes</taxon>
        <taxon>ecological metagenomes</taxon>
    </lineage>
</organism>
<evidence type="ECO:0000256" key="3">
    <source>
        <dbReference type="ARBA" id="ARBA00022692"/>
    </source>
</evidence>
<dbReference type="PANTHER" id="PTHR30294">
    <property type="entry name" value="MEMBRANE COMPONENT OF ABC TRANSPORTER YHHJ-RELATED"/>
    <property type="match status" value="1"/>
</dbReference>
<dbReference type="InterPro" id="IPR051449">
    <property type="entry name" value="ABC-2_transporter_component"/>
</dbReference>
<comment type="subcellular location">
    <subcellularLocation>
        <location evidence="1">Cell membrane</location>
        <topology evidence="1">Multi-pass membrane protein</topology>
    </subcellularLocation>
</comment>
<name>A0A0F9P040_9ZZZZ</name>
<dbReference type="Pfam" id="PF12679">
    <property type="entry name" value="ABC2_membrane_2"/>
    <property type="match status" value="1"/>
</dbReference>
<dbReference type="EMBL" id="LAZR01002826">
    <property type="protein sequence ID" value="KKN25130.1"/>
    <property type="molecule type" value="Genomic_DNA"/>
</dbReference>
<gene>
    <name evidence="7" type="ORF">LCGC14_0887840</name>
</gene>
<proteinExistence type="predicted"/>
<dbReference type="GO" id="GO:0140359">
    <property type="term" value="F:ABC-type transporter activity"/>
    <property type="evidence" value="ECO:0007669"/>
    <property type="project" value="InterPro"/>
</dbReference>
<reference evidence="7" key="1">
    <citation type="journal article" date="2015" name="Nature">
        <title>Complex archaea that bridge the gap between prokaryotes and eukaryotes.</title>
        <authorList>
            <person name="Spang A."/>
            <person name="Saw J.H."/>
            <person name="Jorgensen S.L."/>
            <person name="Zaremba-Niedzwiedzka K."/>
            <person name="Martijn J."/>
            <person name="Lind A.E."/>
            <person name="van Eijk R."/>
            <person name="Schleper C."/>
            <person name="Guy L."/>
            <person name="Ettema T.J."/>
        </authorList>
    </citation>
    <scope>NUCLEOTIDE SEQUENCE</scope>
</reference>
<keyword evidence="5 6" id="KW-0472">Membrane</keyword>
<keyword evidence="3 6" id="KW-0812">Transmembrane</keyword>
<feature type="transmembrane region" description="Helical" evidence="6">
    <location>
        <begin position="140"/>
        <end position="164"/>
    </location>
</feature>
<keyword evidence="2" id="KW-1003">Cell membrane</keyword>
<feature type="transmembrane region" description="Helical" evidence="6">
    <location>
        <begin position="226"/>
        <end position="244"/>
    </location>
</feature>
<feature type="transmembrane region" description="Helical" evidence="6">
    <location>
        <begin position="171"/>
        <end position="188"/>
    </location>
</feature>
<feature type="transmembrane region" description="Helical" evidence="6">
    <location>
        <begin position="106"/>
        <end position="128"/>
    </location>
</feature>
<evidence type="ECO:0000256" key="5">
    <source>
        <dbReference type="ARBA" id="ARBA00023136"/>
    </source>
</evidence>